<name>A0A1J9QUB8_9EURO</name>
<reference evidence="1 2" key="1">
    <citation type="submission" date="2015-07" db="EMBL/GenBank/DDBJ databases">
        <title>Emmonsia species relationships and genome sequence.</title>
        <authorList>
            <consortium name="The Broad Institute Genomics Platform"/>
            <person name="Cuomo C.A."/>
            <person name="Munoz J.F."/>
            <person name="Imamovic A."/>
            <person name="Priest M.E."/>
            <person name="Young S."/>
            <person name="Clay O.K."/>
            <person name="McEwen J.G."/>
        </authorList>
    </citation>
    <scope>NUCLEOTIDE SEQUENCE [LARGE SCALE GENOMIC DNA]</scope>
    <source>
        <strain evidence="1 2">UAMH 9510</strain>
    </source>
</reference>
<protein>
    <submittedName>
        <fullName evidence="1">Uncharacterized protein</fullName>
    </submittedName>
</protein>
<dbReference type="EMBL" id="LGRN01000004">
    <property type="protein sequence ID" value="OJD19799.1"/>
    <property type="molecule type" value="Genomic_DNA"/>
</dbReference>
<evidence type="ECO:0000313" key="2">
    <source>
        <dbReference type="Proteomes" id="UP000182235"/>
    </source>
</evidence>
<organism evidence="1 2">
    <name type="scientific">Emergomyces pasteurianus Ep9510</name>
    <dbReference type="NCBI Taxonomy" id="1447872"/>
    <lineage>
        <taxon>Eukaryota</taxon>
        <taxon>Fungi</taxon>
        <taxon>Dikarya</taxon>
        <taxon>Ascomycota</taxon>
        <taxon>Pezizomycotina</taxon>
        <taxon>Eurotiomycetes</taxon>
        <taxon>Eurotiomycetidae</taxon>
        <taxon>Onygenales</taxon>
        <taxon>Ajellomycetaceae</taxon>
        <taxon>Emergomyces</taxon>
    </lineage>
</organism>
<comment type="caution">
    <text evidence="1">The sequence shown here is derived from an EMBL/GenBank/DDBJ whole genome shotgun (WGS) entry which is preliminary data.</text>
</comment>
<dbReference type="AlphaFoldDB" id="A0A1J9QUB8"/>
<evidence type="ECO:0000313" key="1">
    <source>
        <dbReference type="EMBL" id="OJD19799.1"/>
    </source>
</evidence>
<accession>A0A1J9QUB8</accession>
<proteinExistence type="predicted"/>
<dbReference type="Proteomes" id="UP000182235">
    <property type="component" value="Unassembled WGS sequence"/>
</dbReference>
<sequence>MYTAPILYPQSFSTRLLPKTSKFKLVNAHEEFSSLTEEQLKQVYAGVYPTDFPRETIRLKQHSGNIFSCQTNSTVMSPTKPKLSAFTSTEKCQLHPYSTGQQPAPVHESIVKATSHELNDKFLFQKSGKFSFDMDTNLTFHISADGSDISRYNLDFAISSDSRPLFLTLEVGS</sequence>
<dbReference type="VEuPathDB" id="FungiDB:AJ78_00299"/>
<gene>
    <name evidence="1" type="ORF">AJ78_00299</name>
</gene>
<keyword evidence="2" id="KW-1185">Reference proteome</keyword>